<dbReference type="Pfam" id="PF03109">
    <property type="entry name" value="ABC1"/>
    <property type="match status" value="1"/>
</dbReference>
<feature type="compositionally biased region" description="Pro residues" evidence="6">
    <location>
        <begin position="254"/>
        <end position="266"/>
    </location>
</feature>
<accession>A0ABR2CG69</accession>
<dbReference type="PANTHER" id="PTHR10566">
    <property type="entry name" value="CHAPERONE-ACTIVITY OF BC1 COMPLEX CABC1 -RELATED"/>
    <property type="match status" value="1"/>
</dbReference>
<feature type="domain" description="Protein kinase" evidence="7">
    <location>
        <begin position="466"/>
        <end position="799"/>
    </location>
</feature>
<dbReference type="InterPro" id="IPR011009">
    <property type="entry name" value="Kinase-like_dom_sf"/>
</dbReference>
<keyword evidence="4" id="KW-0472">Membrane</keyword>
<name>A0ABR2CG69_9ROSI</name>
<dbReference type="InterPro" id="IPR000719">
    <property type="entry name" value="Prot_kinase_dom"/>
</dbReference>
<dbReference type="InterPro" id="IPR011012">
    <property type="entry name" value="Longin-like_dom_sf"/>
</dbReference>
<comment type="caution">
    <text evidence="10">The sequence shown here is derived from an EMBL/GenBank/DDBJ whole genome shotgun (WGS) entry which is preliminary data.</text>
</comment>
<evidence type="ECO:0000259" key="8">
    <source>
        <dbReference type="PROSITE" id="PS50859"/>
    </source>
</evidence>
<dbReference type="CDD" id="cd14824">
    <property type="entry name" value="Longin"/>
    <property type="match status" value="1"/>
</dbReference>
<comment type="subcellular location">
    <subcellularLocation>
        <location evidence="1">Endomembrane system</location>
    </subcellularLocation>
</comment>
<feature type="domain" description="Longin" evidence="8">
    <location>
        <begin position="10"/>
        <end position="114"/>
    </location>
</feature>
<dbReference type="InterPro" id="IPR042855">
    <property type="entry name" value="V_SNARE_CC"/>
</dbReference>
<dbReference type="CDD" id="cd15843">
    <property type="entry name" value="R-SNARE"/>
    <property type="match status" value="1"/>
</dbReference>
<evidence type="ECO:0000256" key="3">
    <source>
        <dbReference type="ARBA" id="ARBA00009670"/>
    </source>
</evidence>
<evidence type="ECO:0000256" key="2">
    <source>
        <dbReference type="ARBA" id="ARBA00008025"/>
    </source>
</evidence>
<dbReference type="EMBL" id="JBBPBM010000053">
    <property type="protein sequence ID" value="KAK8518539.1"/>
    <property type="molecule type" value="Genomic_DNA"/>
</dbReference>
<reference evidence="10 11" key="1">
    <citation type="journal article" date="2024" name="G3 (Bethesda)">
        <title>Genome assembly of Hibiscus sabdariffa L. provides insights into metabolisms of medicinal natural products.</title>
        <authorList>
            <person name="Kim T."/>
        </authorList>
    </citation>
    <scope>NUCLEOTIDE SEQUENCE [LARGE SCALE GENOMIC DNA]</scope>
    <source>
        <strain evidence="10">TK-2024</strain>
        <tissue evidence="10">Old leaves</tissue>
    </source>
</reference>
<organism evidence="10 11">
    <name type="scientific">Hibiscus sabdariffa</name>
    <name type="common">roselle</name>
    <dbReference type="NCBI Taxonomy" id="183260"/>
    <lineage>
        <taxon>Eukaryota</taxon>
        <taxon>Viridiplantae</taxon>
        <taxon>Streptophyta</taxon>
        <taxon>Embryophyta</taxon>
        <taxon>Tracheophyta</taxon>
        <taxon>Spermatophyta</taxon>
        <taxon>Magnoliopsida</taxon>
        <taxon>eudicotyledons</taxon>
        <taxon>Gunneridae</taxon>
        <taxon>Pentapetalae</taxon>
        <taxon>rosids</taxon>
        <taxon>malvids</taxon>
        <taxon>Malvales</taxon>
        <taxon>Malvaceae</taxon>
        <taxon>Malvoideae</taxon>
        <taxon>Hibiscus</taxon>
    </lineage>
</organism>
<evidence type="ECO:0000256" key="6">
    <source>
        <dbReference type="SAM" id="MobiDB-lite"/>
    </source>
</evidence>
<evidence type="ECO:0000256" key="5">
    <source>
        <dbReference type="PROSITE-ProRule" id="PRU00290"/>
    </source>
</evidence>
<dbReference type="InterPro" id="IPR001388">
    <property type="entry name" value="Synaptobrevin-like"/>
</dbReference>
<comment type="similarity">
    <text evidence="3">Belongs to the protein kinase superfamily. ADCK protein kinase family.</text>
</comment>
<dbReference type="SUPFAM" id="SSF56112">
    <property type="entry name" value="Protein kinase-like (PK-like)"/>
    <property type="match status" value="1"/>
</dbReference>
<dbReference type="PROSITE" id="PS50892">
    <property type="entry name" value="V_SNARE"/>
    <property type="match status" value="1"/>
</dbReference>
<evidence type="ECO:0000259" key="9">
    <source>
        <dbReference type="PROSITE" id="PS50892"/>
    </source>
</evidence>
<dbReference type="Proteomes" id="UP001472677">
    <property type="component" value="Unassembled WGS sequence"/>
</dbReference>
<dbReference type="CDD" id="cd05121">
    <property type="entry name" value="ABC1_ADCK3-like"/>
    <property type="match status" value="1"/>
</dbReference>
<keyword evidence="11" id="KW-1185">Reference proteome</keyword>
<dbReference type="Pfam" id="PF00957">
    <property type="entry name" value="Synaptobrevin"/>
    <property type="match status" value="1"/>
</dbReference>
<dbReference type="Gene3D" id="3.30.450.50">
    <property type="entry name" value="Longin domain"/>
    <property type="match status" value="1"/>
</dbReference>
<sequence>MGQQSLIYSFVARGTVILAEYTEFTGNFTAIAAQCLQKLPASDNKFTYNCDGHTFNYLVENGFTYCVVAVESVGRQVPIAFLERVKEDFNKRYGGGKAATATAKSLNREFGSKLKEHMQYCVDHPEEISKLAKVKAQVSEVKGVMMENIEKVLDRGEKIELLVDKTENLRSQAQDFRQQGTQMRRKMWLQNMKIKLIVLERSFRRNSAMDVAAPPRLVYCGIDPVRFSSPRSNRVSIGKRTRPVRAVATEPKPTRNPPSQSPPPPNNSINGSSKSSSSKKSMNGRMGEVSQEIKRVRAQMEENEELAILMRGLRGQNLRDSQFADNNIQLRLVEVDESSEFLPLVYDPASISAYWGKRPRAVATRIVQLLSVAGGFLSRLAMDVINKKVKENEVARAIELREIVTSLGPAYVKLGQALSIRPDILSPVAMTELQKLCDKVPSFPDDIAMALIEEELGQPWQEIYSELSSSPIAAASLGQVYKGRLKENGDLVAVKVQRPFVLETVTVDLFIIRNLGLALRKFPQISIDLVGLVDEWAARFFEELDYVNEGENGQLFSEMMRKDLPQVVIPRTYSKYTSRKVLTTEWIEGEKLSQSTESDVGELVNVGVICYLKQLLDTGFFHADPHPGNLIRTPDGKLAILDFGLVTKLTDDQKYGMIEAIAHLIHRDYKEIVKDFVKLDFIPEGVNLEPILPVLAKVFDQALEGGGAKNINFQDLAADLAQITFDYPFRIPPYFALIIRAIGVLEGIALVGNPEFAIVDEAYPYIAQRLLTDESPRLRNALRYTIYGKSGVFDAERFIDVMQAFENFITAAKSGGGENMKGDMAELGLLQNQAVIAFPISLPSASQSVQPLQTRAALGFLLSEKGNFFREFLLDEIVKGIDALTREQLVQILSVLGVRSAAPVFSLVPTVGPFKPAGLLPSVTEEDRIILNNVQKILEFLTAGSSISTTSSQGVNVSRVIQELLPVLPGISVRVLPEVISRLSSRVLARAIRDTFL</sequence>
<protein>
    <recommendedName>
        <fullName evidence="12">Protein kinase domain-containing protein</fullName>
    </recommendedName>
</protein>
<gene>
    <name evidence="10" type="ORF">V6N12_017685</name>
</gene>
<feature type="domain" description="V-SNARE coiled-coil homology" evidence="9">
    <location>
        <begin position="130"/>
        <end position="190"/>
    </location>
</feature>
<evidence type="ECO:0000256" key="4">
    <source>
        <dbReference type="ARBA" id="ARBA00023136"/>
    </source>
</evidence>
<evidence type="ECO:0000313" key="10">
    <source>
        <dbReference type="EMBL" id="KAK8518539.1"/>
    </source>
</evidence>
<feature type="compositionally biased region" description="Low complexity" evidence="6">
    <location>
        <begin position="267"/>
        <end position="281"/>
    </location>
</feature>
<dbReference type="Pfam" id="PF13774">
    <property type="entry name" value="Longin"/>
    <property type="match status" value="1"/>
</dbReference>
<dbReference type="SUPFAM" id="SSF58038">
    <property type="entry name" value="SNARE fusion complex"/>
    <property type="match status" value="1"/>
</dbReference>
<evidence type="ECO:0000256" key="1">
    <source>
        <dbReference type="ARBA" id="ARBA00004308"/>
    </source>
</evidence>
<dbReference type="SUPFAM" id="SSF64356">
    <property type="entry name" value="SNARE-like"/>
    <property type="match status" value="1"/>
</dbReference>
<dbReference type="PRINTS" id="PR00219">
    <property type="entry name" value="SYNAPTOBREVN"/>
</dbReference>
<dbReference type="PROSITE" id="PS00417">
    <property type="entry name" value="SYNAPTOBREVIN"/>
    <property type="match status" value="1"/>
</dbReference>
<dbReference type="Gene3D" id="1.10.510.10">
    <property type="entry name" value="Transferase(Phosphotransferase) domain 1"/>
    <property type="match status" value="1"/>
</dbReference>
<evidence type="ECO:0000313" key="11">
    <source>
        <dbReference type="Proteomes" id="UP001472677"/>
    </source>
</evidence>
<comment type="similarity">
    <text evidence="2">Belongs to the synaptobrevin family.</text>
</comment>
<dbReference type="InterPro" id="IPR004147">
    <property type="entry name" value="ABC1_dom"/>
</dbReference>
<dbReference type="PROSITE" id="PS50859">
    <property type="entry name" value="LONGIN"/>
    <property type="match status" value="1"/>
</dbReference>
<evidence type="ECO:0008006" key="12">
    <source>
        <dbReference type="Google" id="ProtNLM"/>
    </source>
</evidence>
<dbReference type="InterPro" id="IPR010908">
    <property type="entry name" value="Longin_dom"/>
</dbReference>
<feature type="region of interest" description="Disordered" evidence="6">
    <location>
        <begin position="230"/>
        <end position="289"/>
    </location>
</feature>
<dbReference type="PROSITE" id="PS50011">
    <property type="entry name" value="PROTEIN_KINASE_DOM"/>
    <property type="match status" value="1"/>
</dbReference>
<dbReference type="InterPro" id="IPR050154">
    <property type="entry name" value="UbiB_kinase"/>
</dbReference>
<dbReference type="SMART" id="SM01270">
    <property type="entry name" value="Longin"/>
    <property type="match status" value="1"/>
</dbReference>
<keyword evidence="5" id="KW-0175">Coiled coil</keyword>
<evidence type="ECO:0000259" key="7">
    <source>
        <dbReference type="PROSITE" id="PS50011"/>
    </source>
</evidence>
<dbReference type="PANTHER" id="PTHR10566:SF117">
    <property type="entry name" value="UNUSUAL PROTEIN KINASE-RELATED"/>
    <property type="match status" value="1"/>
</dbReference>
<proteinExistence type="inferred from homology"/>
<dbReference type="Gene3D" id="1.20.5.110">
    <property type="match status" value="1"/>
</dbReference>